<dbReference type="InterPro" id="IPR051199">
    <property type="entry name" value="LPS_LOS_Heptosyltrfase"/>
</dbReference>
<sequence length="361" mass="39477">MNVANGSVATDPSEGKGRKIAVRVSNWIGDVIMNLPGLEMLRHHYPDAEIVAIARPWVRGILSFRPDLVDRCIDFDDRGEAKSPLGFWRFARGLREERFDMAVVFTKHLKGALMMWVAGIPVRVGFGTAETRWFLNGHIMRKSLPKTGRHQSRDYLELLERAGSLAPIEPSPLPRLDLDENLARQVRETFLAGAAGPVLAVHAGAAFGTAKRWSAEGYAETCRRFLERTGGTVILLGVPAEAEVNTLIEETVADPGLRNLCGKTSLPESVALISVSDGFLSNDSGLMHVAAAFAKPQVAVFGPTDIAATFPLNERARTVYHKVDCSPCFLRDCPIGHDCMKAVTPDEVSGEVNRLFSSKSD</sequence>
<evidence type="ECO:0000256" key="5">
    <source>
        <dbReference type="ARBA" id="ARBA00047503"/>
    </source>
</evidence>
<comment type="catalytic activity">
    <reaction evidence="5">
        <text>an L-alpha-D-Hep-(1-&gt;5)-[alpha-Kdo-(2-&gt;4)]-alpha-Kdo-(2-&gt;6)-lipid A + ADP-L-glycero-beta-D-manno-heptose = an L-alpha-D-Hep-(1-&gt;3)-L-alpha-D-Hep-(1-&gt;5)-[alpha-Kdo-(2-&gt;4)]-alpha-Kdo-(2-&gt;6)-lipid A + ADP + H(+)</text>
        <dbReference type="Rhea" id="RHEA:74071"/>
        <dbReference type="ChEBI" id="CHEBI:15378"/>
        <dbReference type="ChEBI" id="CHEBI:61506"/>
        <dbReference type="ChEBI" id="CHEBI:193068"/>
        <dbReference type="ChEBI" id="CHEBI:193069"/>
        <dbReference type="ChEBI" id="CHEBI:456216"/>
        <dbReference type="EC" id="2.4.99.24"/>
    </reaction>
</comment>
<dbReference type="EMBL" id="CP071793">
    <property type="protein sequence ID" value="QTD52745.1"/>
    <property type="molecule type" value="Genomic_DNA"/>
</dbReference>
<dbReference type="PANTHER" id="PTHR30160">
    <property type="entry name" value="TETRAACYLDISACCHARIDE 4'-KINASE-RELATED"/>
    <property type="match status" value="1"/>
</dbReference>
<dbReference type="GO" id="GO:0009244">
    <property type="term" value="P:lipopolysaccharide core region biosynthetic process"/>
    <property type="evidence" value="ECO:0007669"/>
    <property type="project" value="TreeGrafter"/>
</dbReference>
<dbReference type="InterPro" id="IPR011910">
    <property type="entry name" value="RfaF"/>
</dbReference>
<dbReference type="SUPFAM" id="SSF53756">
    <property type="entry name" value="UDP-Glycosyltransferase/glycogen phosphorylase"/>
    <property type="match status" value="1"/>
</dbReference>
<accession>A0A8A4U1Y4</accession>
<keyword evidence="7" id="KW-1185">Reference proteome</keyword>
<gene>
    <name evidence="6" type="primary">waaF</name>
    <name evidence="6" type="ORF">J3U87_09735</name>
</gene>
<name>A0A8A4U1Y4_SULCO</name>
<evidence type="ECO:0000313" key="6">
    <source>
        <dbReference type="EMBL" id="QTD52745.1"/>
    </source>
</evidence>
<dbReference type="CDD" id="cd03789">
    <property type="entry name" value="GT9_LPS_heptosyltransferase"/>
    <property type="match status" value="1"/>
</dbReference>
<dbReference type="KEGG" id="scor:J3U87_09735"/>
<organism evidence="6 7">
    <name type="scientific">Sulfidibacter corallicola</name>
    <dbReference type="NCBI Taxonomy" id="2818388"/>
    <lineage>
        <taxon>Bacteria</taxon>
        <taxon>Pseudomonadati</taxon>
        <taxon>Acidobacteriota</taxon>
        <taxon>Holophagae</taxon>
        <taxon>Acanthopleuribacterales</taxon>
        <taxon>Acanthopleuribacteraceae</taxon>
        <taxon>Sulfidibacter</taxon>
    </lineage>
</organism>
<evidence type="ECO:0000256" key="2">
    <source>
        <dbReference type="ARBA" id="ARBA00022679"/>
    </source>
</evidence>
<keyword evidence="2" id="KW-0808">Transferase</keyword>
<dbReference type="PANTHER" id="PTHR30160:SF7">
    <property type="entry name" value="ADP-HEPTOSE--LPS HEPTOSYLTRANSFERASE 2"/>
    <property type="match status" value="1"/>
</dbReference>
<dbReference type="AlphaFoldDB" id="A0A8A4U1Y4"/>
<dbReference type="Pfam" id="PF01075">
    <property type="entry name" value="Glyco_transf_9"/>
    <property type="match status" value="1"/>
</dbReference>
<dbReference type="InterPro" id="IPR002201">
    <property type="entry name" value="Glyco_trans_9"/>
</dbReference>
<comment type="similarity">
    <text evidence="3">Belongs to the glycosyltransferase 9 family.</text>
</comment>
<evidence type="ECO:0000256" key="1">
    <source>
        <dbReference type="ARBA" id="ARBA00022676"/>
    </source>
</evidence>
<evidence type="ECO:0000313" key="7">
    <source>
        <dbReference type="Proteomes" id="UP000663929"/>
    </source>
</evidence>
<dbReference type="GO" id="GO:0008713">
    <property type="term" value="F:ADP-heptose-lipopolysaccharide heptosyltransferase activity"/>
    <property type="evidence" value="ECO:0007669"/>
    <property type="project" value="UniProtKB-EC"/>
</dbReference>
<dbReference type="NCBIfam" id="TIGR02195">
    <property type="entry name" value="heptsyl_trn_II"/>
    <property type="match status" value="1"/>
</dbReference>
<keyword evidence="1" id="KW-0328">Glycosyltransferase</keyword>
<dbReference type="RefSeq" id="WP_237382847.1">
    <property type="nucleotide sequence ID" value="NZ_CP071793.1"/>
</dbReference>
<dbReference type="Proteomes" id="UP000663929">
    <property type="component" value="Chromosome"/>
</dbReference>
<dbReference type="Gene3D" id="3.40.50.2000">
    <property type="entry name" value="Glycogen Phosphorylase B"/>
    <property type="match status" value="2"/>
</dbReference>
<reference evidence="6" key="1">
    <citation type="submission" date="2021-03" db="EMBL/GenBank/DDBJ databases">
        <title>Acanthopleuribacteraceae sp. M133.</title>
        <authorList>
            <person name="Wang G."/>
        </authorList>
    </citation>
    <scope>NUCLEOTIDE SEQUENCE</scope>
    <source>
        <strain evidence="6">M133</strain>
    </source>
</reference>
<dbReference type="GO" id="GO:0005829">
    <property type="term" value="C:cytosol"/>
    <property type="evidence" value="ECO:0007669"/>
    <property type="project" value="TreeGrafter"/>
</dbReference>
<protein>
    <recommendedName>
        <fullName evidence="4">lipopolysaccharide heptosyltransferase II</fullName>
        <ecNumber evidence="4">2.4.99.24</ecNumber>
    </recommendedName>
</protein>
<proteinExistence type="inferred from homology"/>
<dbReference type="EC" id="2.4.99.24" evidence="4"/>
<evidence type="ECO:0000256" key="3">
    <source>
        <dbReference type="ARBA" id="ARBA00043995"/>
    </source>
</evidence>
<evidence type="ECO:0000256" key="4">
    <source>
        <dbReference type="ARBA" id="ARBA00044042"/>
    </source>
</evidence>